<evidence type="ECO:0000313" key="3">
    <source>
        <dbReference type="Proteomes" id="UP000607559"/>
    </source>
</evidence>
<sequence>MLSRVADSLYWMSRYMERTDGILRMLKINYASSQDDSQEFSWKPVLRIFTYLDEEQSTAIAHQTRTVLQYMVTARENANSVLNIVTKARENARSVQDHITKELWQCLNDFYHTIRDEQLVRGLHQDDPVSILDILIRQGLLYYGITDITMARGEGYAFINIGKFLERGVQSADILDIKFSDRNYDLTRTDTTYWKYLLLSVSGYELYLKTYRTGFDARNVVEQTVLNEDFPRSVIYSINQMQRYFQRLKSDRNREAWGKIDFMIGRIQSKVKYSTVESILREGLHPYLNGVKEDLYEVGNVLNQHYFAYL</sequence>
<dbReference type="PANTHER" id="PTHR34595">
    <property type="entry name" value="BLR5612 PROTEIN"/>
    <property type="match status" value="1"/>
</dbReference>
<protein>
    <recommendedName>
        <fullName evidence="1">DUF403 domain-containing protein</fullName>
    </recommendedName>
</protein>
<dbReference type="RefSeq" id="WP_188934632.1">
    <property type="nucleotide sequence ID" value="NZ_BMJC01000004.1"/>
</dbReference>
<comment type="caution">
    <text evidence="2">The sequence shown here is derived from an EMBL/GenBank/DDBJ whole genome shotgun (WGS) entry which is preliminary data.</text>
</comment>
<accession>A0A8J2XV83</accession>
<dbReference type="AlphaFoldDB" id="A0A8J2XV83"/>
<reference evidence="2" key="2">
    <citation type="submission" date="2020-09" db="EMBL/GenBank/DDBJ databases">
        <authorList>
            <person name="Sun Q."/>
            <person name="Zhou Y."/>
        </authorList>
    </citation>
    <scope>NUCLEOTIDE SEQUENCE</scope>
    <source>
        <strain evidence="2">CGMCC 1.15448</strain>
    </source>
</reference>
<name>A0A8J2XV83_9BACT</name>
<dbReference type="InterPro" id="IPR051680">
    <property type="entry name" value="ATP-dep_Glu-Cys_Ligase-2"/>
</dbReference>
<dbReference type="EMBL" id="BMJC01000004">
    <property type="protein sequence ID" value="GGB10852.1"/>
    <property type="molecule type" value="Genomic_DNA"/>
</dbReference>
<feature type="domain" description="DUF403" evidence="1">
    <location>
        <begin position="1"/>
        <end position="307"/>
    </location>
</feature>
<gene>
    <name evidence="2" type="ORF">GCM10011511_38020</name>
</gene>
<keyword evidence="3" id="KW-1185">Reference proteome</keyword>
<reference evidence="2" key="1">
    <citation type="journal article" date="2014" name="Int. J. Syst. Evol. Microbiol.">
        <title>Complete genome sequence of Corynebacterium casei LMG S-19264T (=DSM 44701T), isolated from a smear-ripened cheese.</title>
        <authorList>
            <consortium name="US DOE Joint Genome Institute (JGI-PGF)"/>
            <person name="Walter F."/>
            <person name="Albersmeier A."/>
            <person name="Kalinowski J."/>
            <person name="Ruckert C."/>
        </authorList>
    </citation>
    <scope>NUCLEOTIDE SEQUENCE</scope>
    <source>
        <strain evidence="2">CGMCC 1.15448</strain>
    </source>
</reference>
<dbReference type="InterPro" id="IPR007296">
    <property type="entry name" value="DUF403"/>
</dbReference>
<evidence type="ECO:0000259" key="1">
    <source>
        <dbReference type="Pfam" id="PF04168"/>
    </source>
</evidence>
<evidence type="ECO:0000313" key="2">
    <source>
        <dbReference type="EMBL" id="GGB10852.1"/>
    </source>
</evidence>
<dbReference type="Proteomes" id="UP000607559">
    <property type="component" value="Unassembled WGS sequence"/>
</dbReference>
<proteinExistence type="predicted"/>
<dbReference type="PANTHER" id="PTHR34595:SF7">
    <property type="entry name" value="SLL1039 PROTEIN"/>
    <property type="match status" value="1"/>
</dbReference>
<dbReference type="Pfam" id="PF04168">
    <property type="entry name" value="Alpha-E"/>
    <property type="match status" value="1"/>
</dbReference>
<organism evidence="2 3">
    <name type="scientific">Puia dinghuensis</name>
    <dbReference type="NCBI Taxonomy" id="1792502"/>
    <lineage>
        <taxon>Bacteria</taxon>
        <taxon>Pseudomonadati</taxon>
        <taxon>Bacteroidota</taxon>
        <taxon>Chitinophagia</taxon>
        <taxon>Chitinophagales</taxon>
        <taxon>Chitinophagaceae</taxon>
        <taxon>Puia</taxon>
    </lineage>
</organism>